<proteinExistence type="inferred from homology"/>
<dbReference type="AlphaFoldDB" id="A0A8H7ZXD0"/>
<evidence type="ECO:0000313" key="4">
    <source>
        <dbReference type="Proteomes" id="UP000673691"/>
    </source>
</evidence>
<dbReference type="GO" id="GO:0006696">
    <property type="term" value="P:ergosterol biosynthetic process"/>
    <property type="evidence" value="ECO:0007669"/>
    <property type="project" value="TreeGrafter"/>
</dbReference>
<dbReference type="OrthoDB" id="431150at2759"/>
<gene>
    <name evidence="3" type="ORF">BJ554DRAFT_6991</name>
</gene>
<accession>A0A8H7ZXD0</accession>
<feature type="compositionally biased region" description="Low complexity" evidence="2">
    <location>
        <begin position="27"/>
        <end position="43"/>
    </location>
</feature>
<evidence type="ECO:0000256" key="2">
    <source>
        <dbReference type="SAM" id="MobiDB-lite"/>
    </source>
</evidence>
<feature type="non-terminal residue" evidence="3">
    <location>
        <position position="1"/>
    </location>
</feature>
<sequence>ETPAGRRLRLFARRATRDNGPARRRAASPGRSAGPAALLPGRAAQKDAPPGSPRRPSCRDFGGGRRRPVAGGHQEVVLAVLVHDLALFRSRDRGPPPGAQRGCLRLLPCAPRSGHRRYARLLPGGAPASRTRGNKLVLRCACRSAEDDVSIPLERKCQVLRDFNKNIYCRGWTFNESQRICSQTARFVRGYRAYERLKLFVFTDRPTEKDAFLLKNFSVVIEEFLKLDRKYQEVIADITKQMGAGMAEFCLENKQGNVTSMEEYNLYCHYVAGIVGIGLSRMFSVSGLESEKLLASEALPNSMGLFLQKTNIIRDFLEDLRDKRCWWPREAWGSYAASLEGLLELEKEQQALAVLNTLCADALSLATSSLEYLSYLRERSLFHFCAIPQVMAVATLALVFNNPDVFRRKGVKIRKGEAVRCINQSQNMHGVLDMFEEKVEVIMSKNWDPNAPSFLKVALTCANIKQTIAEHKAKQPASPRLVSKSRYRILYGLSVIIPLLAAIKYRWP</sequence>
<organism evidence="3 4">
    <name type="scientific">Olpidium bornovanus</name>
    <dbReference type="NCBI Taxonomy" id="278681"/>
    <lineage>
        <taxon>Eukaryota</taxon>
        <taxon>Fungi</taxon>
        <taxon>Fungi incertae sedis</taxon>
        <taxon>Olpidiomycota</taxon>
        <taxon>Olpidiomycotina</taxon>
        <taxon>Olpidiomycetes</taxon>
        <taxon>Olpidiales</taxon>
        <taxon>Olpidiaceae</taxon>
        <taxon>Olpidium</taxon>
    </lineage>
</organism>
<feature type="compositionally biased region" description="Basic residues" evidence="2">
    <location>
        <begin position="1"/>
        <end position="14"/>
    </location>
</feature>
<dbReference type="InterPro" id="IPR008949">
    <property type="entry name" value="Isoprenoid_synthase_dom_sf"/>
</dbReference>
<dbReference type="InterPro" id="IPR002060">
    <property type="entry name" value="Squ/phyt_synthse"/>
</dbReference>
<dbReference type="PANTHER" id="PTHR11626">
    <property type="entry name" value="FARNESYL-DIPHOSPHATE FARNESYLTRANSFERASE"/>
    <property type="match status" value="1"/>
</dbReference>
<dbReference type="GO" id="GO:0051996">
    <property type="term" value="F:squalene synthase [NAD(P)H] activity"/>
    <property type="evidence" value="ECO:0007669"/>
    <property type="project" value="InterPro"/>
</dbReference>
<name>A0A8H7ZXD0_9FUNG</name>
<dbReference type="Gene3D" id="1.10.600.10">
    <property type="entry name" value="Farnesyl Diphosphate Synthase"/>
    <property type="match status" value="1"/>
</dbReference>
<feature type="region of interest" description="Disordered" evidence="2">
    <location>
        <begin position="1"/>
        <end position="69"/>
    </location>
</feature>
<comment type="similarity">
    <text evidence="1">Belongs to the phytoene/squalene synthase family.</text>
</comment>
<dbReference type="InterPro" id="IPR006449">
    <property type="entry name" value="Squal_synth-like"/>
</dbReference>
<dbReference type="EMBL" id="JAEFCI010004497">
    <property type="protein sequence ID" value="KAG5460907.1"/>
    <property type="molecule type" value="Genomic_DNA"/>
</dbReference>
<dbReference type="SUPFAM" id="SSF48576">
    <property type="entry name" value="Terpenoid synthases"/>
    <property type="match status" value="1"/>
</dbReference>
<reference evidence="3 4" key="1">
    <citation type="journal article" name="Sci. Rep.">
        <title>Genome-scale phylogenetic analyses confirm Olpidium as the closest living zoosporic fungus to the non-flagellated, terrestrial fungi.</title>
        <authorList>
            <person name="Chang Y."/>
            <person name="Rochon D."/>
            <person name="Sekimoto S."/>
            <person name="Wang Y."/>
            <person name="Chovatia M."/>
            <person name="Sandor L."/>
            <person name="Salamov A."/>
            <person name="Grigoriev I.V."/>
            <person name="Stajich J.E."/>
            <person name="Spatafora J.W."/>
        </authorList>
    </citation>
    <scope>NUCLEOTIDE SEQUENCE [LARGE SCALE GENOMIC DNA]</scope>
    <source>
        <strain evidence="3">S191</strain>
    </source>
</reference>
<dbReference type="PANTHER" id="PTHR11626:SF2">
    <property type="entry name" value="SQUALENE SYNTHASE"/>
    <property type="match status" value="1"/>
</dbReference>
<keyword evidence="4" id="KW-1185">Reference proteome</keyword>
<protein>
    <submittedName>
        <fullName evidence="3">Squalene synthetase</fullName>
    </submittedName>
</protein>
<comment type="caution">
    <text evidence="3">The sequence shown here is derived from an EMBL/GenBank/DDBJ whole genome shotgun (WGS) entry which is preliminary data.</text>
</comment>
<dbReference type="Pfam" id="PF00494">
    <property type="entry name" value="SQS_PSY"/>
    <property type="match status" value="1"/>
</dbReference>
<dbReference type="GO" id="GO:0005789">
    <property type="term" value="C:endoplasmic reticulum membrane"/>
    <property type="evidence" value="ECO:0007669"/>
    <property type="project" value="TreeGrafter"/>
</dbReference>
<dbReference type="GO" id="GO:0045338">
    <property type="term" value="P:farnesyl diphosphate metabolic process"/>
    <property type="evidence" value="ECO:0007669"/>
    <property type="project" value="InterPro"/>
</dbReference>
<evidence type="ECO:0000313" key="3">
    <source>
        <dbReference type="EMBL" id="KAG5460907.1"/>
    </source>
</evidence>
<dbReference type="FunFam" id="1.10.600.10:FF:000023">
    <property type="entry name" value="Squalene synthase"/>
    <property type="match status" value="1"/>
</dbReference>
<dbReference type="Proteomes" id="UP000673691">
    <property type="component" value="Unassembled WGS sequence"/>
</dbReference>
<dbReference type="InterPro" id="IPR044844">
    <property type="entry name" value="Trans_IPPS_euk-type"/>
</dbReference>
<evidence type="ECO:0000256" key="1">
    <source>
        <dbReference type="ARBA" id="ARBA00006251"/>
    </source>
</evidence>
<dbReference type="NCBIfam" id="TIGR01559">
    <property type="entry name" value="squal_synth"/>
    <property type="match status" value="1"/>
</dbReference>